<gene>
    <name evidence="1" type="ORF">GPA24_15240</name>
</gene>
<dbReference type="EMBL" id="WTVP01000050">
    <property type="protein sequence ID" value="NMG16865.1"/>
    <property type="molecule type" value="Genomic_DNA"/>
</dbReference>
<dbReference type="PANTHER" id="PTHR35368">
    <property type="entry name" value="HYDROPEROXIDE REDUCTASE"/>
    <property type="match status" value="1"/>
</dbReference>
<dbReference type="SUPFAM" id="SSF82784">
    <property type="entry name" value="OsmC-like"/>
    <property type="match status" value="1"/>
</dbReference>
<name>A0ABX1NZE3_9RHOO</name>
<dbReference type="Proteomes" id="UP000633943">
    <property type="component" value="Unassembled WGS sequence"/>
</dbReference>
<dbReference type="InterPro" id="IPR036102">
    <property type="entry name" value="OsmC/Ohrsf"/>
</dbReference>
<dbReference type="InterPro" id="IPR003718">
    <property type="entry name" value="OsmC/Ohr_fam"/>
</dbReference>
<dbReference type="Pfam" id="PF02566">
    <property type="entry name" value="OsmC"/>
    <property type="match status" value="1"/>
</dbReference>
<dbReference type="PANTHER" id="PTHR35368:SF1">
    <property type="entry name" value="HYDROPEROXIDE REDUCTASE"/>
    <property type="match status" value="1"/>
</dbReference>
<evidence type="ECO:0000313" key="1">
    <source>
        <dbReference type="EMBL" id="NMG16865.1"/>
    </source>
</evidence>
<accession>A0ABX1NZE3</accession>
<organism evidence="1 2">
    <name type="scientific">Aromatoleum bremense</name>
    <dbReference type="NCBI Taxonomy" id="76115"/>
    <lineage>
        <taxon>Bacteria</taxon>
        <taxon>Pseudomonadati</taxon>
        <taxon>Pseudomonadota</taxon>
        <taxon>Betaproteobacteria</taxon>
        <taxon>Rhodocyclales</taxon>
        <taxon>Rhodocyclaceae</taxon>
        <taxon>Aromatoleum</taxon>
    </lineage>
</organism>
<dbReference type="InterPro" id="IPR015946">
    <property type="entry name" value="KH_dom-like_a/b"/>
</dbReference>
<comment type="caution">
    <text evidence="1">The sequence shown here is derived from an EMBL/GenBank/DDBJ whole genome shotgun (WGS) entry which is preliminary data.</text>
</comment>
<dbReference type="InterPro" id="IPR052924">
    <property type="entry name" value="OsmC/Ohr_hydroprdx_reductase"/>
</dbReference>
<evidence type="ECO:0000313" key="2">
    <source>
        <dbReference type="Proteomes" id="UP000633943"/>
    </source>
</evidence>
<sequence>MNASPGRMEFHVVARRVDAHGSRAECKEASITLDTDMQGRADAFNPAELLLAALSACMLKSIERVTPILGFKLRGVEVQVHAVRQDVPPKLESIDYVLVVDTDEDDRRLTLLHENVRKYGTVFNTVAPGTVLTGSIRRA</sequence>
<dbReference type="RefSeq" id="WP_169203425.1">
    <property type="nucleotide sequence ID" value="NZ_CP059467.1"/>
</dbReference>
<keyword evidence="2" id="KW-1185">Reference proteome</keyword>
<proteinExistence type="predicted"/>
<dbReference type="Gene3D" id="3.30.300.20">
    <property type="match status" value="1"/>
</dbReference>
<protein>
    <submittedName>
        <fullName evidence="1">OsmC family peroxiredoxin</fullName>
    </submittedName>
</protein>
<reference evidence="1 2" key="1">
    <citation type="submission" date="2019-12" db="EMBL/GenBank/DDBJ databases">
        <title>Comparative genomics gives insights into the taxonomy of the Azoarcus-Aromatoleum group and reveals separate origins of nif in the plant-associated Azoarcus and non-plant-associated Aromatoleum sub-groups.</title>
        <authorList>
            <person name="Lafos M."/>
            <person name="Maluk M."/>
            <person name="Batista M."/>
            <person name="Junghare M."/>
            <person name="Carmona M."/>
            <person name="Faoro H."/>
            <person name="Cruz L.M."/>
            <person name="Battistoni F."/>
            <person name="De Souza E."/>
            <person name="Pedrosa F."/>
            <person name="Chen W.-M."/>
            <person name="Poole P.S."/>
            <person name="Dixon R.A."/>
            <person name="James E.K."/>
        </authorList>
    </citation>
    <scope>NUCLEOTIDE SEQUENCE [LARGE SCALE GENOMIC DNA]</scope>
    <source>
        <strain evidence="1 2">PbN1</strain>
    </source>
</reference>